<feature type="domain" description="Glycosyltransferase 2-like" evidence="3">
    <location>
        <begin position="2"/>
        <end position="100"/>
    </location>
</feature>
<evidence type="ECO:0000313" key="5">
    <source>
        <dbReference type="Proteomes" id="UP000215433"/>
    </source>
</evidence>
<evidence type="ECO:0000256" key="2">
    <source>
        <dbReference type="ARBA" id="ARBA00022679"/>
    </source>
</evidence>
<dbReference type="Gene3D" id="3.90.550.10">
    <property type="entry name" value="Spore Coat Polysaccharide Biosynthesis Protein SpsA, Chain A"/>
    <property type="match status" value="1"/>
</dbReference>
<gene>
    <name evidence="4" type="ORF">Tam10B_2543</name>
</gene>
<dbReference type="OrthoDB" id="3226099at2"/>
<comment type="caution">
    <text evidence="4">The sequence shown here is derived from an EMBL/GenBank/DDBJ whole genome shotgun (WGS) entry which is preliminary data.</text>
</comment>
<dbReference type="InterPro" id="IPR029044">
    <property type="entry name" value="Nucleotide-diphossugar_trans"/>
</dbReference>
<dbReference type="EMBL" id="NEWD01000067">
    <property type="protein sequence ID" value="OXM99222.1"/>
    <property type="molecule type" value="Genomic_DNA"/>
</dbReference>
<accession>A0A229VUC2</accession>
<keyword evidence="5" id="KW-1185">Reference proteome</keyword>
<keyword evidence="1" id="KW-0328">Glycosyltransferase</keyword>
<dbReference type="Pfam" id="PF00535">
    <property type="entry name" value="Glycos_transf_2"/>
    <property type="match status" value="1"/>
</dbReference>
<reference evidence="4 5" key="1">
    <citation type="submission" date="2017-05" db="EMBL/GenBank/DDBJ databases">
        <title>Bifidobacterium vansinderenii sp. nov.</title>
        <authorList>
            <person name="Lugli G.A."/>
            <person name="Duranti S."/>
            <person name="Mangifesta M."/>
        </authorList>
    </citation>
    <scope>NUCLEOTIDE SEQUENCE [LARGE SCALE GENOMIC DNA]</scope>
    <source>
        <strain evidence="4 5">Tam10B</strain>
    </source>
</reference>
<dbReference type="Pfam" id="PF05704">
    <property type="entry name" value="Caps_synth"/>
    <property type="match status" value="1"/>
</dbReference>
<evidence type="ECO:0000259" key="3">
    <source>
        <dbReference type="Pfam" id="PF00535"/>
    </source>
</evidence>
<evidence type="ECO:0000313" key="4">
    <source>
        <dbReference type="EMBL" id="OXM99222.1"/>
    </source>
</evidence>
<dbReference type="AlphaFoldDB" id="A0A229VUC2"/>
<keyword evidence="2" id="KW-0808">Transferase</keyword>
<dbReference type="Gene3D" id="3.90.550.20">
    <property type="match status" value="1"/>
</dbReference>
<dbReference type="Proteomes" id="UP000215433">
    <property type="component" value="Unassembled WGS sequence"/>
</dbReference>
<name>A0A229VUC2_9BIFI</name>
<dbReference type="SUPFAM" id="SSF53448">
    <property type="entry name" value="Nucleotide-diphospho-sugar transferases"/>
    <property type="match status" value="2"/>
</dbReference>
<proteinExistence type="predicted"/>
<evidence type="ECO:0000256" key="1">
    <source>
        <dbReference type="ARBA" id="ARBA00022676"/>
    </source>
</evidence>
<dbReference type="RefSeq" id="WP_093961608.1">
    <property type="nucleotide sequence ID" value="NZ_NEWD01000067.1"/>
</dbReference>
<organism evidence="4 5">
    <name type="scientific">Bifidobacterium vansinderenii</name>
    <dbReference type="NCBI Taxonomy" id="1984871"/>
    <lineage>
        <taxon>Bacteria</taxon>
        <taxon>Bacillati</taxon>
        <taxon>Actinomycetota</taxon>
        <taxon>Actinomycetes</taxon>
        <taxon>Bifidobacteriales</taxon>
        <taxon>Bifidobacteriaceae</taxon>
        <taxon>Bifidobacterium</taxon>
    </lineage>
</organism>
<dbReference type="CDD" id="cd00761">
    <property type="entry name" value="Glyco_tranf_GTA_type"/>
    <property type="match status" value="1"/>
</dbReference>
<dbReference type="GO" id="GO:0016757">
    <property type="term" value="F:glycosyltransferase activity"/>
    <property type="evidence" value="ECO:0007669"/>
    <property type="project" value="UniProtKB-KW"/>
</dbReference>
<sequence>QLEIILVNDGSTDTSTEKLHDFAVEDSRVLVIQKENGGLVDATIAGIRQASGQYIVFMDPDDYIGSDYIANFVQALDLDTDVVAAGFYHDDRHMLTAFSLKEDRIYKGEEISFLRRHLLDPVEGSAISSYLFVSRWNKMYRTSCAKNVADKFEEYKDISLGEDTIFSYLMLLECTCVKTLKLVNSYYYNIASSTSMMKNTATIRHISNARKVRSAFGDLLTSTGEDRVQADLLYYFLIESLLTRLLSIRDRGQFIHVYREVRKERSYMEAVMLLLRKASSRREFIVMHAKALLSPHIYYALMTSGKSKAKRLRGFISGLRSDLKNVRLHGVHYARKAIFFRRNRDTAFVDLERQLPELERRIIPMLTPFIGKSTNLEECPVSHKVFVFWWDGFDSAPDIVRTCLKSVRRTHPDDEIIELSKSNYEKYTDIDIRIRDGFARGDISVQTFSDILRFNVLKNNGGTWVDATLYFSAPYDLTLRLSDKSFESMNCVTTPNFLKYKGASSTWTGFFIAARKNSLFVTAMDSIFKEYFLKYGKYPIYLFIDAVFMICLRQGLDNNVLNCIHKNPGYLFELTSLLGEPFRQAYLSRLANTPQKMSWFYDASGTCEDSVYDRVFREDM</sequence>
<protein>
    <submittedName>
        <fullName evidence="4">Capsular polysaccharide synthesis protein</fullName>
    </submittedName>
</protein>
<feature type="non-terminal residue" evidence="4">
    <location>
        <position position="1"/>
    </location>
</feature>
<dbReference type="PANTHER" id="PTHR22916:SF51">
    <property type="entry name" value="GLYCOSYLTRANSFERASE EPSH-RELATED"/>
    <property type="match status" value="1"/>
</dbReference>
<dbReference type="InterPro" id="IPR001173">
    <property type="entry name" value="Glyco_trans_2-like"/>
</dbReference>
<dbReference type="PANTHER" id="PTHR22916">
    <property type="entry name" value="GLYCOSYLTRANSFERASE"/>
    <property type="match status" value="1"/>
</dbReference>
<dbReference type="InterPro" id="IPR008441">
    <property type="entry name" value="AfumC-like_glycosyl_Trfase"/>
</dbReference>